<keyword evidence="2" id="KW-1185">Reference proteome</keyword>
<organism evidence="1 2">
    <name type="scientific">Rangifer tarandus platyrhynchus</name>
    <name type="common">Svalbard reindeer</name>
    <dbReference type="NCBI Taxonomy" id="3082113"/>
    <lineage>
        <taxon>Eukaryota</taxon>
        <taxon>Metazoa</taxon>
        <taxon>Chordata</taxon>
        <taxon>Craniata</taxon>
        <taxon>Vertebrata</taxon>
        <taxon>Euteleostomi</taxon>
        <taxon>Mammalia</taxon>
        <taxon>Eutheria</taxon>
        <taxon>Laurasiatheria</taxon>
        <taxon>Artiodactyla</taxon>
        <taxon>Ruminantia</taxon>
        <taxon>Pecora</taxon>
        <taxon>Cervidae</taxon>
        <taxon>Odocoileinae</taxon>
        <taxon>Rangifer</taxon>
    </lineage>
</organism>
<sequence>MSQVLRKPQLEEEGELVVLADYGDGSHSLDAKPDTRAEEAVLDFSDPLSTEVKPRILLVGLRRSGK</sequence>
<accession>A0ABN8YBC8</accession>
<protein>
    <submittedName>
        <fullName evidence="1">Uncharacterized protein</fullName>
    </submittedName>
</protein>
<evidence type="ECO:0000313" key="1">
    <source>
        <dbReference type="EMBL" id="CAI9158897.1"/>
    </source>
</evidence>
<proteinExistence type="predicted"/>
<evidence type="ECO:0000313" key="2">
    <source>
        <dbReference type="Proteomes" id="UP001176941"/>
    </source>
</evidence>
<dbReference type="EMBL" id="OX459954">
    <property type="protein sequence ID" value="CAI9158897.1"/>
    <property type="molecule type" value="Genomic_DNA"/>
</dbReference>
<dbReference type="Proteomes" id="UP001176941">
    <property type="component" value="Chromosome 18"/>
</dbReference>
<reference evidence="1" key="1">
    <citation type="submission" date="2023-04" db="EMBL/GenBank/DDBJ databases">
        <authorList>
            <consortium name="ELIXIR-Norway"/>
        </authorList>
    </citation>
    <scope>NUCLEOTIDE SEQUENCE [LARGE SCALE GENOMIC DNA]</scope>
</reference>
<gene>
    <name evidence="1" type="ORF">MRATA1EN1_LOCUS7859</name>
</gene>
<name>A0ABN8YBC8_RANTA</name>